<evidence type="ECO:0000259" key="1">
    <source>
        <dbReference type="PROSITE" id="PS50053"/>
    </source>
</evidence>
<accession>A0A672Z8F3</accession>
<organism evidence="2 3">
    <name type="scientific">Sphaeramia orbicularis</name>
    <name type="common">orbiculate cardinalfish</name>
    <dbReference type="NCBI Taxonomy" id="375764"/>
    <lineage>
        <taxon>Eukaryota</taxon>
        <taxon>Metazoa</taxon>
        <taxon>Chordata</taxon>
        <taxon>Craniata</taxon>
        <taxon>Vertebrata</taxon>
        <taxon>Euteleostomi</taxon>
        <taxon>Actinopterygii</taxon>
        <taxon>Neopterygii</taxon>
        <taxon>Teleostei</taxon>
        <taxon>Neoteleostei</taxon>
        <taxon>Acanthomorphata</taxon>
        <taxon>Gobiaria</taxon>
        <taxon>Kurtiformes</taxon>
        <taxon>Apogonoidei</taxon>
        <taxon>Apogonidae</taxon>
        <taxon>Apogoninae</taxon>
        <taxon>Sphaeramia</taxon>
    </lineage>
</organism>
<dbReference type="InterPro" id="IPR000626">
    <property type="entry name" value="Ubiquitin-like_dom"/>
</dbReference>
<dbReference type="PROSITE" id="PS50053">
    <property type="entry name" value="UBIQUITIN_2"/>
    <property type="match status" value="1"/>
</dbReference>
<dbReference type="InterPro" id="IPR029071">
    <property type="entry name" value="Ubiquitin-like_domsf"/>
</dbReference>
<keyword evidence="3" id="KW-1185">Reference proteome</keyword>
<reference evidence="2" key="1">
    <citation type="submission" date="2019-06" db="EMBL/GenBank/DDBJ databases">
        <authorList>
            <consortium name="Wellcome Sanger Institute Data Sharing"/>
        </authorList>
    </citation>
    <scope>NUCLEOTIDE SEQUENCE [LARGE SCALE GENOMIC DNA]</scope>
</reference>
<dbReference type="AlphaFoldDB" id="A0A672Z8F3"/>
<reference evidence="2" key="3">
    <citation type="submission" date="2025-09" db="UniProtKB">
        <authorList>
            <consortium name="Ensembl"/>
        </authorList>
    </citation>
    <scope>IDENTIFICATION</scope>
</reference>
<sequence>MSTVHTLLRQPGGQQQLRVILPTSSEKVLDLCDNQEQMKKMTVMQVKKKITEQLIGPDTDLRLVFGTQTLEDLQLLSSYGIKHLSIIRTLLRVAGGTR</sequence>
<feature type="domain" description="Ubiquitin-like" evidence="1">
    <location>
        <begin position="40"/>
        <end position="96"/>
    </location>
</feature>
<dbReference type="Gene3D" id="3.10.20.90">
    <property type="entry name" value="Phosphatidylinositol 3-kinase Catalytic Subunit, Chain A, domain 1"/>
    <property type="match status" value="1"/>
</dbReference>
<reference evidence="2" key="2">
    <citation type="submission" date="2025-08" db="UniProtKB">
        <authorList>
            <consortium name="Ensembl"/>
        </authorList>
    </citation>
    <scope>IDENTIFICATION</scope>
</reference>
<dbReference type="Ensembl" id="ENSSORT00005014074.1">
    <property type="protein sequence ID" value="ENSSORP00005013661.1"/>
    <property type="gene ID" value="ENSSORG00005007038.1"/>
</dbReference>
<dbReference type="SUPFAM" id="SSF54236">
    <property type="entry name" value="Ubiquitin-like"/>
    <property type="match status" value="1"/>
</dbReference>
<protein>
    <recommendedName>
        <fullName evidence="1">Ubiquitin-like domain-containing protein</fullName>
    </recommendedName>
</protein>
<evidence type="ECO:0000313" key="2">
    <source>
        <dbReference type="Ensembl" id="ENSSORP00005013661.1"/>
    </source>
</evidence>
<name>A0A672Z8F3_9TELE</name>
<proteinExistence type="predicted"/>
<evidence type="ECO:0000313" key="3">
    <source>
        <dbReference type="Proteomes" id="UP000472271"/>
    </source>
</evidence>
<dbReference type="Proteomes" id="UP000472271">
    <property type="component" value="Chromosome 18"/>
</dbReference>